<accession>A0AAD4HZF5</accession>
<sequence>MSFNAQALPRRPKQPESQLLQWLWKSKAPQSQPEGFRAGRAPGPNDVFIAVMGVTGSGKSSFISLCSGKSVKIGHDLQSCTSVVAIYAYDISPDRTVYLIDTPGFDDTTRSDTEVLSEIAAWLADSYRNRILLHGIIYLHRITDNRMQGSAKRNFMMFKQLCGPAALKSVILVTTMWDRVGEREGAEREKVLIDTEEFWGWMVSKGSSFHRHDNTASCARDIISLLANRDGPVATELQRQLVDENRSLDQTSAGRELEAEMLKEKEKWEKERKDMEERMTTAIQQRDREAEELLREERDRYTAKIKKVEGDTEKLRATMKNLIADRDKRVARMEKELEEQKAAHKEQLRRFEKRKQQLKEEKEEIERRNAYDMRKEFSLVKQAAQQLEEERKRLEKERDQVRKEKIQAQQAEQRPPHPGTLAQSTHDVFSLNVRKYAYFLTGRVLLEQ</sequence>
<dbReference type="PANTHER" id="PTHR10903">
    <property type="entry name" value="GTPASE, IMAP FAMILY MEMBER-RELATED"/>
    <property type="match status" value="1"/>
</dbReference>
<evidence type="ECO:0000313" key="3">
    <source>
        <dbReference type="EMBL" id="KAG7288270.1"/>
    </source>
</evidence>
<dbReference type="CDD" id="cd00882">
    <property type="entry name" value="Ras_like_GTPase"/>
    <property type="match status" value="1"/>
</dbReference>
<name>A0AAD4HZF5_9PEZI</name>
<dbReference type="Gene3D" id="3.40.50.300">
    <property type="entry name" value="P-loop containing nucleotide triphosphate hydrolases"/>
    <property type="match status" value="1"/>
</dbReference>
<proteinExistence type="predicted"/>
<dbReference type="SUPFAM" id="SSF52540">
    <property type="entry name" value="P-loop containing nucleoside triphosphate hydrolases"/>
    <property type="match status" value="1"/>
</dbReference>
<feature type="region of interest" description="Disordered" evidence="1">
    <location>
        <begin position="390"/>
        <end position="423"/>
    </location>
</feature>
<feature type="compositionally biased region" description="Basic and acidic residues" evidence="1">
    <location>
        <begin position="390"/>
        <end position="406"/>
    </location>
</feature>
<dbReference type="InterPro" id="IPR006073">
    <property type="entry name" value="GTP-bd"/>
</dbReference>
<dbReference type="InterPro" id="IPR045058">
    <property type="entry name" value="GIMA/IAN/Toc"/>
</dbReference>
<feature type="domain" description="G" evidence="2">
    <location>
        <begin position="49"/>
        <end position="112"/>
    </location>
</feature>
<reference evidence="3" key="1">
    <citation type="submission" date="2023-02" db="EMBL/GenBank/DDBJ databases">
        <authorList>
            <person name="Palmer J.M."/>
        </authorList>
    </citation>
    <scope>NUCLEOTIDE SEQUENCE</scope>
    <source>
        <strain evidence="3">FW57</strain>
    </source>
</reference>
<dbReference type="GO" id="GO:0005525">
    <property type="term" value="F:GTP binding"/>
    <property type="evidence" value="ECO:0007669"/>
    <property type="project" value="InterPro"/>
</dbReference>
<dbReference type="AlphaFoldDB" id="A0AAD4HZF5"/>
<evidence type="ECO:0000313" key="4">
    <source>
        <dbReference type="Proteomes" id="UP001197093"/>
    </source>
</evidence>
<dbReference type="EMBL" id="JAHCVI010000003">
    <property type="protein sequence ID" value="KAG7288270.1"/>
    <property type="molecule type" value="Genomic_DNA"/>
</dbReference>
<organism evidence="3 4">
    <name type="scientific">Staphylotrichum longicolle</name>
    <dbReference type="NCBI Taxonomy" id="669026"/>
    <lineage>
        <taxon>Eukaryota</taxon>
        <taxon>Fungi</taxon>
        <taxon>Dikarya</taxon>
        <taxon>Ascomycota</taxon>
        <taxon>Pezizomycotina</taxon>
        <taxon>Sordariomycetes</taxon>
        <taxon>Sordariomycetidae</taxon>
        <taxon>Sordariales</taxon>
        <taxon>Chaetomiaceae</taxon>
        <taxon>Staphylotrichum</taxon>
    </lineage>
</organism>
<protein>
    <recommendedName>
        <fullName evidence="2">G domain-containing protein</fullName>
    </recommendedName>
</protein>
<dbReference type="InterPro" id="IPR027417">
    <property type="entry name" value="P-loop_NTPase"/>
</dbReference>
<comment type="caution">
    <text evidence="3">The sequence shown here is derived from an EMBL/GenBank/DDBJ whole genome shotgun (WGS) entry which is preliminary data.</text>
</comment>
<dbReference type="PANTHER" id="PTHR10903:SF184">
    <property type="entry name" value="GTP-BINDING PROTEIN A"/>
    <property type="match status" value="1"/>
</dbReference>
<evidence type="ECO:0000256" key="1">
    <source>
        <dbReference type="SAM" id="MobiDB-lite"/>
    </source>
</evidence>
<keyword evidence="4" id="KW-1185">Reference proteome</keyword>
<dbReference type="Pfam" id="PF01926">
    <property type="entry name" value="MMR_HSR1"/>
    <property type="match status" value="1"/>
</dbReference>
<dbReference type="Proteomes" id="UP001197093">
    <property type="component" value="Unassembled WGS sequence"/>
</dbReference>
<gene>
    <name evidence="3" type="ORF">NEMBOFW57_007801</name>
</gene>
<evidence type="ECO:0000259" key="2">
    <source>
        <dbReference type="Pfam" id="PF01926"/>
    </source>
</evidence>